<name>A0AC61NEW6_9BACT</name>
<dbReference type="Proteomes" id="UP000826212">
    <property type="component" value="Chromosome"/>
</dbReference>
<dbReference type="EMBL" id="CP081303">
    <property type="protein sequence ID" value="QZE12705.1"/>
    <property type="molecule type" value="Genomic_DNA"/>
</dbReference>
<proteinExistence type="predicted"/>
<evidence type="ECO:0000313" key="2">
    <source>
        <dbReference type="Proteomes" id="UP000826212"/>
    </source>
</evidence>
<evidence type="ECO:0000313" key="1">
    <source>
        <dbReference type="EMBL" id="QZE12705.1"/>
    </source>
</evidence>
<protein>
    <submittedName>
        <fullName evidence="1">Universal stress protein</fullName>
    </submittedName>
</protein>
<keyword evidence="2" id="KW-1185">Reference proteome</keyword>
<sequence>MNDGNSLVAVARYTYLHRAYLAKGWLDSMGIANSIIHQGLDYSIHTNVPNGIELLVYEKDLDKAKEVLEKMGSVYEKKQEDEVTPDYQINKILVPIDFSKNSYNAAKYALHVANKKHAEITFFHTYFNPIISPLTYENTYSFSSSVNEALADIETNATNNMNQFLEKLKPYIAENNLNHLQIHTDLIGGIAEETIIDYVEEVNYDLIIIGNKGRSNSDYWFGSVTSHIISKAKVPVIAIPEDSSFISEEKTVVYITNFEQSDFIALHKLINIFSPNKKRLNIKVLHINDSENPETFNVTETQKFEEKIDAEFGEFVKIRFYTKGHEDITTVLDRFIKEENCDLIAMTMHRRNIITSLFNPSKTKKVLFHTTKPLVVFHT</sequence>
<organism evidence="1 2">
    <name type="scientific">Halosquirtibacter laminarini</name>
    <dbReference type="NCBI Taxonomy" id="3374600"/>
    <lineage>
        <taxon>Bacteria</taxon>
        <taxon>Pseudomonadati</taxon>
        <taxon>Bacteroidota</taxon>
        <taxon>Bacteroidia</taxon>
        <taxon>Marinilabiliales</taxon>
        <taxon>Prolixibacteraceae</taxon>
        <taxon>Halosquirtibacter</taxon>
    </lineage>
</organism>
<accession>A0AC61NEW6</accession>
<reference evidence="1" key="1">
    <citation type="submission" date="2021-08" db="EMBL/GenBank/DDBJ databases">
        <title>Novel anaerobic bacterium isolated from sea squirt in East Sea, Republic of Korea.</title>
        <authorList>
            <person name="Nguyen T.H."/>
            <person name="Li Z."/>
            <person name="Lee Y.-J."/>
            <person name="Ko J."/>
            <person name="Kim S.-G."/>
        </authorList>
    </citation>
    <scope>NUCLEOTIDE SEQUENCE</scope>
    <source>
        <strain evidence="1">KCTC 25031</strain>
    </source>
</reference>
<gene>
    <name evidence="1" type="ORF">K4L44_08890</name>
</gene>